<comment type="caution">
    <text evidence="1">The sequence shown here is derived from an EMBL/GenBank/DDBJ whole genome shotgun (WGS) entry which is preliminary data.</text>
</comment>
<dbReference type="Proteomes" id="UP001176021">
    <property type="component" value="Unassembled WGS sequence"/>
</dbReference>
<dbReference type="EMBL" id="JAMJEV010000016">
    <property type="protein sequence ID" value="MDO0824628.1"/>
    <property type="molecule type" value="Genomic_DNA"/>
</dbReference>
<evidence type="ECO:0000313" key="2">
    <source>
        <dbReference type="Proteomes" id="UP001176021"/>
    </source>
</evidence>
<organism evidence="1 2">
    <name type="scientific">Desulfosporosinus nitroreducens</name>
    <dbReference type="NCBI Taxonomy" id="2018668"/>
    <lineage>
        <taxon>Bacteria</taxon>
        <taxon>Bacillati</taxon>
        <taxon>Bacillota</taxon>
        <taxon>Clostridia</taxon>
        <taxon>Eubacteriales</taxon>
        <taxon>Desulfitobacteriaceae</taxon>
        <taxon>Desulfosporosinus</taxon>
    </lineage>
</organism>
<proteinExistence type="predicted"/>
<reference evidence="1" key="1">
    <citation type="submission" date="2022-05" db="EMBL/GenBank/DDBJ databases">
        <title>Expanded diversity of anoxic marine methylotrophy in a Black Sea sulfate reducing microorganism.</title>
        <authorList>
            <person name="Fischer P.Q."/>
            <person name="Stams A.J.M."/>
            <person name="Villanueva L."/>
            <person name="Sousa D.Z."/>
        </authorList>
    </citation>
    <scope>NUCLEOTIDE SEQUENCE</scope>
    <source>
        <strain evidence="1">P130</strain>
    </source>
</reference>
<protein>
    <submittedName>
        <fullName evidence="1">Uncharacterized protein</fullName>
    </submittedName>
</protein>
<evidence type="ECO:0000313" key="1">
    <source>
        <dbReference type="EMBL" id="MDO0824628.1"/>
    </source>
</evidence>
<dbReference type="PROSITE" id="PS51257">
    <property type="entry name" value="PROKAR_LIPOPROTEIN"/>
    <property type="match status" value="1"/>
</dbReference>
<name>A0ABT8QX51_9FIRM</name>
<accession>A0ABT8QX51</accession>
<gene>
    <name evidence="1" type="ORF">M8H41_17465</name>
</gene>
<sequence length="371" mass="42580">MKKLLGVLCICVLIAGCSLKQSSPREVTDGKIKMIDTIVEFYENTTEPIIIYEQISFAGGTLVLAEKLMDGEHYPDLHFVDDHNQVTYLTRGSNCWSLNYTQFKGHYIYFGLAGVETRRYQANPVPVQKVEAFFSDKTVSVVPSEKVVEHLNPLERDSRVFDTPQGYIMPVEGRDIPEDFISIFNNGEKTSTLELHIERSIDYMPDYLKSKKAEVYNSFASTFTPMLTPIEWDKGYKEGEICLEGKTDKNNNRNALFLRSAGHMSFLDSFILPQDIKPLYLSDNYPRLASFSAGETVAVKYPEKRELLDCRILRLTREKVEKEIGQDSFAVISTDEKRQIILPKDKGYYMFLLRTYEDSNIQTYTGMFIIN</sequence>
<dbReference type="RefSeq" id="WP_302049495.1">
    <property type="nucleotide sequence ID" value="NZ_JAMJEV010000016.1"/>
</dbReference>
<keyword evidence="2" id="KW-1185">Reference proteome</keyword>